<dbReference type="GeneID" id="85007984"/>
<evidence type="ECO:0000313" key="4">
    <source>
        <dbReference type="Proteomes" id="UP000006001"/>
    </source>
</evidence>
<keyword evidence="2" id="KW-0472">Membrane</keyword>
<keyword evidence="2" id="KW-0812">Transmembrane</keyword>
<dbReference type="STRING" id="649764.HMPREF0762_01989"/>
<sequence length="383" mass="39749">MADAPNQGTPFDQGQNVPPAPDAVPYPPAGAYAAPQPQQPYGAAPADPASAGYHAAGPASPYAQAYQQPYGQGFNQQPCSQGFGPQPYGQPTPPSAGPAQETGTGLFVLSIVGLILSLIALSIPGLICDIVALAKASAAERAGRATSKTKPTKIIGIIGIVVGSVVTVFALVMALIFGALGAALISAEQSGALDDALDEITSDLDADLNGGVYGSHSPIPANVDLQWIGGDGVGYLDIPESWMPFQDVTLDEEAASGVIAYCDPDTSYVSPRYGGVEYSTIVSMSGFYSSKEDMAAQVVSYNETQGMYTGVKQSATVVGGRDAIMVASSYIGDDPADDKAYREYFIDYARGECTYICFEASPDDIDEVSSYVQTYVPSKPANA</sequence>
<dbReference type="Proteomes" id="UP000006001">
    <property type="component" value="Unassembled WGS sequence"/>
</dbReference>
<feature type="compositionally biased region" description="Polar residues" evidence="1">
    <location>
        <begin position="1"/>
        <end position="16"/>
    </location>
</feature>
<protein>
    <recommendedName>
        <fullName evidence="5">DUF4190 domain-containing protein</fullName>
    </recommendedName>
</protein>
<dbReference type="AlphaFoldDB" id="D0WJG2"/>
<evidence type="ECO:0000313" key="3">
    <source>
        <dbReference type="EMBL" id="EEZ60510.1"/>
    </source>
</evidence>
<gene>
    <name evidence="3" type="ORF">HMPREF0762_01989</name>
</gene>
<dbReference type="HOGENOM" id="CLU_721407_0_0_11"/>
<feature type="transmembrane region" description="Helical" evidence="2">
    <location>
        <begin position="154"/>
        <end position="180"/>
    </location>
</feature>
<dbReference type="eggNOG" id="ENOG5033A46">
    <property type="taxonomic scope" value="Bacteria"/>
</dbReference>
<feature type="region of interest" description="Disordered" evidence="1">
    <location>
        <begin position="74"/>
        <end position="99"/>
    </location>
</feature>
<feature type="region of interest" description="Disordered" evidence="1">
    <location>
        <begin position="1"/>
        <end position="57"/>
    </location>
</feature>
<dbReference type="RefSeq" id="WP_006363276.1">
    <property type="nucleotide sequence ID" value="NZ_GG700631.1"/>
</dbReference>
<evidence type="ECO:0000256" key="2">
    <source>
        <dbReference type="SAM" id="Phobius"/>
    </source>
</evidence>
<feature type="compositionally biased region" description="Pro residues" evidence="1">
    <location>
        <begin position="18"/>
        <end position="28"/>
    </location>
</feature>
<reference evidence="3" key="1">
    <citation type="submission" date="2009-10" db="EMBL/GenBank/DDBJ databases">
        <authorList>
            <person name="Weinstock G."/>
            <person name="Sodergren E."/>
            <person name="Clifton S."/>
            <person name="Fulton L."/>
            <person name="Fulton B."/>
            <person name="Courtney L."/>
            <person name="Fronick C."/>
            <person name="Harrison M."/>
            <person name="Strong C."/>
            <person name="Farmer C."/>
            <person name="Delahaunty K."/>
            <person name="Markovic C."/>
            <person name="Hall O."/>
            <person name="Minx P."/>
            <person name="Tomlinson C."/>
            <person name="Mitreva M."/>
            <person name="Nelson J."/>
            <person name="Hou S."/>
            <person name="Wollam A."/>
            <person name="Pepin K.H."/>
            <person name="Johnson M."/>
            <person name="Bhonagiri V."/>
            <person name="Nash W.E."/>
            <person name="Warren W."/>
            <person name="Chinwalla A."/>
            <person name="Mardis E.R."/>
            <person name="Wilson R.K."/>
        </authorList>
    </citation>
    <scope>NUCLEOTIDE SEQUENCE [LARGE SCALE GENOMIC DNA]</scope>
    <source>
        <strain evidence="3">ATCC 700122</strain>
    </source>
</reference>
<proteinExistence type="predicted"/>
<dbReference type="EMBL" id="ACUX02000019">
    <property type="protein sequence ID" value="EEZ60510.1"/>
    <property type="molecule type" value="Genomic_DNA"/>
</dbReference>
<feature type="transmembrane region" description="Helical" evidence="2">
    <location>
        <begin position="106"/>
        <end position="133"/>
    </location>
</feature>
<organism evidence="3 4">
    <name type="scientific">Slackia exigua (strain ATCC 700122 / DSM 15923 / CIP 105133 / JCM 11022 / KCTC 5966 / S-7)</name>
    <dbReference type="NCBI Taxonomy" id="649764"/>
    <lineage>
        <taxon>Bacteria</taxon>
        <taxon>Bacillati</taxon>
        <taxon>Actinomycetota</taxon>
        <taxon>Coriobacteriia</taxon>
        <taxon>Eggerthellales</taxon>
        <taxon>Eggerthellaceae</taxon>
        <taxon>Slackia</taxon>
    </lineage>
</organism>
<keyword evidence="2" id="KW-1133">Transmembrane helix</keyword>
<dbReference type="OrthoDB" id="2889473at2"/>
<name>D0WJG2_SLAES</name>
<keyword evidence="4" id="KW-1185">Reference proteome</keyword>
<feature type="compositionally biased region" description="Low complexity" evidence="1">
    <location>
        <begin position="29"/>
        <end position="57"/>
    </location>
</feature>
<accession>D0WJG2</accession>
<evidence type="ECO:0000256" key="1">
    <source>
        <dbReference type="SAM" id="MobiDB-lite"/>
    </source>
</evidence>
<evidence type="ECO:0008006" key="5">
    <source>
        <dbReference type="Google" id="ProtNLM"/>
    </source>
</evidence>
<comment type="caution">
    <text evidence="3">The sequence shown here is derived from an EMBL/GenBank/DDBJ whole genome shotgun (WGS) entry which is preliminary data.</text>
</comment>